<organism evidence="1 2">
    <name type="scientific">Vibrio astriarenae</name>
    <dbReference type="NCBI Taxonomy" id="1481923"/>
    <lineage>
        <taxon>Bacteria</taxon>
        <taxon>Pseudomonadati</taxon>
        <taxon>Pseudomonadota</taxon>
        <taxon>Gammaproteobacteria</taxon>
        <taxon>Vibrionales</taxon>
        <taxon>Vibrionaceae</taxon>
        <taxon>Vibrio</taxon>
    </lineage>
</organism>
<dbReference type="EMBL" id="CP047475">
    <property type="protein sequence ID" value="QIA63531.1"/>
    <property type="molecule type" value="Genomic_DNA"/>
</dbReference>
<accession>A0A7Z2T381</accession>
<gene>
    <name evidence="1" type="ORF">GT360_08360</name>
</gene>
<dbReference type="RefSeq" id="WP_164648424.1">
    <property type="nucleotide sequence ID" value="NZ_CP047475.1"/>
</dbReference>
<proteinExistence type="predicted"/>
<dbReference type="AlphaFoldDB" id="A0A7Z2T381"/>
<reference evidence="1 2" key="1">
    <citation type="submission" date="2020-01" db="EMBL/GenBank/DDBJ databases">
        <title>Whole genome and functional gene identification of agarase of Vibrio HN897.</title>
        <authorList>
            <person name="Liu Y."/>
            <person name="Zhao Z."/>
        </authorList>
    </citation>
    <scope>NUCLEOTIDE SEQUENCE [LARGE SCALE GENOMIC DNA]</scope>
    <source>
        <strain evidence="1 2">HN897</strain>
    </source>
</reference>
<name>A0A7Z2T381_9VIBR</name>
<sequence length="62" mass="7007">MNNDIQKELESIGICLVSDRRLFVPLRQIIELSKSTTDKETFVKSIYAADQANTQMKAAFSV</sequence>
<protein>
    <submittedName>
        <fullName evidence="1">Uncharacterized protein</fullName>
    </submittedName>
</protein>
<keyword evidence="2" id="KW-1185">Reference proteome</keyword>
<evidence type="ECO:0000313" key="2">
    <source>
        <dbReference type="Proteomes" id="UP000464262"/>
    </source>
</evidence>
<evidence type="ECO:0000313" key="1">
    <source>
        <dbReference type="EMBL" id="QIA63531.1"/>
    </source>
</evidence>
<dbReference type="KEGG" id="vas:GT360_08360"/>
<dbReference type="Proteomes" id="UP000464262">
    <property type="component" value="Chromosome 1"/>
</dbReference>